<reference evidence="2 3" key="1">
    <citation type="submission" date="2024-04" db="EMBL/GenBank/DDBJ databases">
        <authorList>
            <person name="Waldvogel A.-M."/>
            <person name="Schoenle A."/>
        </authorList>
    </citation>
    <scope>NUCLEOTIDE SEQUENCE [LARGE SCALE GENOMIC DNA]</scope>
</reference>
<dbReference type="AlphaFoldDB" id="A0AAV2MM65"/>
<name>A0AAV2MM65_KNICA</name>
<dbReference type="Proteomes" id="UP001497482">
    <property type="component" value="Chromosome 8"/>
</dbReference>
<feature type="compositionally biased region" description="Basic and acidic residues" evidence="1">
    <location>
        <begin position="94"/>
        <end position="115"/>
    </location>
</feature>
<dbReference type="EMBL" id="OZ035830">
    <property type="protein sequence ID" value="CAL1614473.1"/>
    <property type="molecule type" value="Genomic_DNA"/>
</dbReference>
<feature type="region of interest" description="Disordered" evidence="1">
    <location>
        <begin position="90"/>
        <end position="127"/>
    </location>
</feature>
<sequence length="127" mass="12942">MLKAARVSSGRKPSGPRRAEASSGLGGGALVLKLKNVAAVVETETRAPAANAANVVLGDEMWAARHQLLDPRSKQELALSQLGASRVVTRGGGRMREGGWVREDGGRRGGEDEGGRGGGGGGGELLS</sequence>
<evidence type="ECO:0000313" key="2">
    <source>
        <dbReference type="EMBL" id="CAL1614473.1"/>
    </source>
</evidence>
<gene>
    <name evidence="2" type="ORF">KC01_LOCUS40515</name>
</gene>
<protein>
    <submittedName>
        <fullName evidence="2">Uncharacterized protein</fullName>
    </submittedName>
</protein>
<feature type="compositionally biased region" description="Gly residues" evidence="1">
    <location>
        <begin position="116"/>
        <end position="127"/>
    </location>
</feature>
<evidence type="ECO:0000256" key="1">
    <source>
        <dbReference type="SAM" id="MobiDB-lite"/>
    </source>
</evidence>
<proteinExistence type="predicted"/>
<feature type="region of interest" description="Disordered" evidence="1">
    <location>
        <begin position="1"/>
        <end position="25"/>
    </location>
</feature>
<accession>A0AAV2MM65</accession>
<keyword evidence="3" id="KW-1185">Reference proteome</keyword>
<evidence type="ECO:0000313" key="3">
    <source>
        <dbReference type="Proteomes" id="UP001497482"/>
    </source>
</evidence>
<organism evidence="2 3">
    <name type="scientific">Knipowitschia caucasica</name>
    <name type="common">Caucasian dwarf goby</name>
    <name type="synonym">Pomatoschistus caucasicus</name>
    <dbReference type="NCBI Taxonomy" id="637954"/>
    <lineage>
        <taxon>Eukaryota</taxon>
        <taxon>Metazoa</taxon>
        <taxon>Chordata</taxon>
        <taxon>Craniata</taxon>
        <taxon>Vertebrata</taxon>
        <taxon>Euteleostomi</taxon>
        <taxon>Actinopterygii</taxon>
        <taxon>Neopterygii</taxon>
        <taxon>Teleostei</taxon>
        <taxon>Neoteleostei</taxon>
        <taxon>Acanthomorphata</taxon>
        <taxon>Gobiaria</taxon>
        <taxon>Gobiiformes</taxon>
        <taxon>Gobioidei</taxon>
        <taxon>Gobiidae</taxon>
        <taxon>Gobiinae</taxon>
        <taxon>Knipowitschia</taxon>
    </lineage>
</organism>